<dbReference type="EMBL" id="GGEC01032926">
    <property type="protein sequence ID" value="MBX13410.1"/>
    <property type="molecule type" value="Transcribed_RNA"/>
</dbReference>
<protein>
    <submittedName>
        <fullName evidence="1">Uncharacterized protein</fullName>
    </submittedName>
</protein>
<proteinExistence type="predicted"/>
<reference evidence="1" key="1">
    <citation type="submission" date="2018-02" db="EMBL/GenBank/DDBJ databases">
        <title>Rhizophora mucronata_Transcriptome.</title>
        <authorList>
            <person name="Meera S.P."/>
            <person name="Sreeshan A."/>
            <person name="Augustine A."/>
        </authorList>
    </citation>
    <scope>NUCLEOTIDE SEQUENCE</scope>
    <source>
        <tissue evidence="1">Leaf</tissue>
    </source>
</reference>
<evidence type="ECO:0000313" key="1">
    <source>
        <dbReference type="EMBL" id="MBX13410.1"/>
    </source>
</evidence>
<organism evidence="1">
    <name type="scientific">Rhizophora mucronata</name>
    <name type="common">Asiatic mangrove</name>
    <dbReference type="NCBI Taxonomy" id="61149"/>
    <lineage>
        <taxon>Eukaryota</taxon>
        <taxon>Viridiplantae</taxon>
        <taxon>Streptophyta</taxon>
        <taxon>Embryophyta</taxon>
        <taxon>Tracheophyta</taxon>
        <taxon>Spermatophyta</taxon>
        <taxon>Magnoliopsida</taxon>
        <taxon>eudicotyledons</taxon>
        <taxon>Gunneridae</taxon>
        <taxon>Pentapetalae</taxon>
        <taxon>rosids</taxon>
        <taxon>fabids</taxon>
        <taxon>Malpighiales</taxon>
        <taxon>Rhizophoraceae</taxon>
        <taxon>Rhizophora</taxon>
    </lineage>
</organism>
<sequence length="15" mass="1886">MDFWQCQSIVNSEWI</sequence>
<accession>A0A2P2L608</accession>
<name>A0A2P2L608_RHIMU</name>